<dbReference type="OrthoDB" id="210628at2"/>
<evidence type="ECO:0000256" key="1">
    <source>
        <dbReference type="SAM" id="Coils"/>
    </source>
</evidence>
<keyword evidence="1" id="KW-0175">Coiled coil</keyword>
<sequence length="296" mass="32708">MHVLGKVMLGIAFCLGVAAVLLTSKLINVRNSWMSQVKQAEQSISGLEEQVAKQERAVRDLETKFARFQLNWSDPHISPATNVEQPTGLVTAQLGQDQGFGVGTGRGGPNPTYEAFAVGADGSSEYIGKFELVVANASVSRFRPTFTALPEEIQSWPQGEWRFWQTTPYAPPARVDKLRDRIAERADDNRALQEQVAQAEVEVAQANDHLDYLEKRLTGNPGAQRIERTPEFADGLIATIFAEEEARDSAAEQLAGLRLSVHNAYNQLLAIIEENRDLTTQLPQPVEASRIAERIN</sequence>
<keyword evidence="3" id="KW-1185">Reference proteome</keyword>
<proteinExistence type="predicted"/>
<gene>
    <name evidence="2" type="primary">slyX</name>
    <name evidence="2" type="ORF">Pan189_22230</name>
</gene>
<organism evidence="2 3">
    <name type="scientific">Stratiformator vulcanicus</name>
    <dbReference type="NCBI Taxonomy" id="2527980"/>
    <lineage>
        <taxon>Bacteria</taxon>
        <taxon>Pseudomonadati</taxon>
        <taxon>Planctomycetota</taxon>
        <taxon>Planctomycetia</taxon>
        <taxon>Planctomycetales</taxon>
        <taxon>Planctomycetaceae</taxon>
        <taxon>Stratiformator</taxon>
    </lineage>
</organism>
<name>A0A517R1W0_9PLAN</name>
<protein>
    <submittedName>
        <fullName evidence="2">Protein SlyX</fullName>
    </submittedName>
</protein>
<dbReference type="KEGG" id="svp:Pan189_22230"/>
<dbReference type="RefSeq" id="WP_145363926.1">
    <property type="nucleotide sequence ID" value="NZ_CP036268.1"/>
</dbReference>
<evidence type="ECO:0000313" key="3">
    <source>
        <dbReference type="Proteomes" id="UP000317318"/>
    </source>
</evidence>
<dbReference type="Proteomes" id="UP000317318">
    <property type="component" value="Chromosome"/>
</dbReference>
<evidence type="ECO:0000313" key="2">
    <source>
        <dbReference type="EMBL" id="QDT37841.1"/>
    </source>
</evidence>
<feature type="coiled-coil region" evidence="1">
    <location>
        <begin position="175"/>
        <end position="216"/>
    </location>
</feature>
<reference evidence="2 3" key="1">
    <citation type="submission" date="2019-02" db="EMBL/GenBank/DDBJ databases">
        <title>Deep-cultivation of Planctomycetes and their phenomic and genomic characterization uncovers novel biology.</title>
        <authorList>
            <person name="Wiegand S."/>
            <person name="Jogler M."/>
            <person name="Boedeker C."/>
            <person name="Pinto D."/>
            <person name="Vollmers J."/>
            <person name="Rivas-Marin E."/>
            <person name="Kohn T."/>
            <person name="Peeters S.H."/>
            <person name="Heuer A."/>
            <person name="Rast P."/>
            <person name="Oberbeckmann S."/>
            <person name="Bunk B."/>
            <person name="Jeske O."/>
            <person name="Meyerdierks A."/>
            <person name="Storesund J.E."/>
            <person name="Kallscheuer N."/>
            <person name="Luecker S."/>
            <person name="Lage O.M."/>
            <person name="Pohl T."/>
            <person name="Merkel B.J."/>
            <person name="Hornburger P."/>
            <person name="Mueller R.-W."/>
            <person name="Bruemmer F."/>
            <person name="Labrenz M."/>
            <person name="Spormann A.M."/>
            <person name="Op den Camp H."/>
            <person name="Overmann J."/>
            <person name="Amann R."/>
            <person name="Jetten M.S.M."/>
            <person name="Mascher T."/>
            <person name="Medema M.H."/>
            <person name="Devos D.P."/>
            <person name="Kaster A.-K."/>
            <person name="Ovreas L."/>
            <person name="Rohde M."/>
            <person name="Galperin M.Y."/>
            <person name="Jogler C."/>
        </authorList>
    </citation>
    <scope>NUCLEOTIDE SEQUENCE [LARGE SCALE GENOMIC DNA]</scope>
    <source>
        <strain evidence="2 3">Pan189</strain>
    </source>
</reference>
<feature type="coiled-coil region" evidence="1">
    <location>
        <begin position="30"/>
        <end position="71"/>
    </location>
</feature>
<dbReference type="EMBL" id="CP036268">
    <property type="protein sequence ID" value="QDT37841.1"/>
    <property type="molecule type" value="Genomic_DNA"/>
</dbReference>
<accession>A0A517R1W0</accession>
<dbReference type="AlphaFoldDB" id="A0A517R1W0"/>